<dbReference type="EMBL" id="JAERQG010000001">
    <property type="protein sequence ID" value="MBL0764694.1"/>
    <property type="molecule type" value="Genomic_DNA"/>
</dbReference>
<dbReference type="AlphaFoldDB" id="A0A937AFL1"/>
<comment type="caution">
    <text evidence="1">The sequence shown here is derived from an EMBL/GenBank/DDBJ whole genome shotgun (WGS) entry which is preliminary data.</text>
</comment>
<dbReference type="SUPFAM" id="SSF110296">
    <property type="entry name" value="Oligoxyloglucan reducing end-specific cellobiohydrolase"/>
    <property type="match status" value="1"/>
</dbReference>
<dbReference type="CDD" id="cd15482">
    <property type="entry name" value="Sialidase_non-viral"/>
    <property type="match status" value="1"/>
</dbReference>
<protein>
    <recommendedName>
        <fullName evidence="3">Oxidoreductase</fullName>
    </recommendedName>
</protein>
<organism evidence="1 2">
    <name type="scientific">Marivirga atlantica</name>
    <dbReference type="NCBI Taxonomy" id="1548457"/>
    <lineage>
        <taxon>Bacteria</taxon>
        <taxon>Pseudomonadati</taxon>
        <taxon>Bacteroidota</taxon>
        <taxon>Cytophagia</taxon>
        <taxon>Cytophagales</taxon>
        <taxon>Marivirgaceae</taxon>
        <taxon>Marivirga</taxon>
    </lineage>
</organism>
<evidence type="ECO:0008006" key="3">
    <source>
        <dbReference type="Google" id="ProtNLM"/>
    </source>
</evidence>
<evidence type="ECO:0000313" key="2">
    <source>
        <dbReference type="Proteomes" id="UP000642920"/>
    </source>
</evidence>
<proteinExistence type="predicted"/>
<dbReference type="Proteomes" id="UP000642920">
    <property type="component" value="Unassembled WGS sequence"/>
</dbReference>
<accession>A0A937AFL1</accession>
<gene>
    <name evidence="1" type="ORF">JKP34_05485</name>
</gene>
<reference evidence="1" key="1">
    <citation type="submission" date="2021-01" db="EMBL/GenBank/DDBJ databases">
        <title>Marivirga sp. nov., isolated from intertidal surface sediments.</title>
        <authorList>
            <person name="Zhang M."/>
        </authorList>
    </citation>
    <scope>NUCLEOTIDE SEQUENCE</scope>
    <source>
        <strain evidence="1">SM1354</strain>
    </source>
</reference>
<dbReference type="Gene3D" id="2.130.10.10">
    <property type="entry name" value="YVTN repeat-like/Quinoprotein amine dehydrogenase"/>
    <property type="match status" value="1"/>
</dbReference>
<name>A0A937AFL1_9BACT</name>
<dbReference type="PANTHER" id="PTHR47199:SF2">
    <property type="entry name" value="PHOTOSYSTEM II STABILITY_ASSEMBLY FACTOR HCF136, CHLOROPLASTIC"/>
    <property type="match status" value="1"/>
</dbReference>
<dbReference type="PANTHER" id="PTHR47199">
    <property type="entry name" value="PHOTOSYSTEM II STABILITY/ASSEMBLY FACTOR HCF136, CHLOROPLASTIC"/>
    <property type="match status" value="1"/>
</dbReference>
<dbReference type="RefSeq" id="WP_201918500.1">
    <property type="nucleotide sequence ID" value="NZ_JAERQG010000001.1"/>
</dbReference>
<sequence>MTILTGRIWLVILLINITIAKAQKNYKLDTLSSGTSALIIGLDALDENNLWASGTNATILFSSNAGNTWETFHFEQADSLQFRAIKAISSNEALVMSAGEGPASQIFKFSKISGWKSLYIMPHSEGFLDAIEILPNGLGIAYGDAIDEQPFILMSDENLENWGRVETSVTASKGEGGFASSGSNITINKKGDIWIGTGAGGSANVLYSKNKGKDWQKFISPMIKGEAAGITSIRQGDDLLFITGGDLAKSDVYTDNLFISSDNGKSWLPLNQPITKGAFYGSAISNIDNTNIYLVCGPNGADFLASEKGKWIQFSQLNLWTAEFINKSTAILAGREGKMIKIEFLD</sequence>
<keyword evidence="2" id="KW-1185">Reference proteome</keyword>
<evidence type="ECO:0000313" key="1">
    <source>
        <dbReference type="EMBL" id="MBL0764694.1"/>
    </source>
</evidence>
<dbReference type="InterPro" id="IPR015943">
    <property type="entry name" value="WD40/YVTN_repeat-like_dom_sf"/>
</dbReference>